<dbReference type="InterPro" id="IPR012737">
    <property type="entry name" value="DhaK_L_YcgS"/>
</dbReference>
<dbReference type="InterPro" id="IPR036117">
    <property type="entry name" value="DhaL_dom_sf"/>
</dbReference>
<keyword evidence="5" id="KW-1185">Reference proteome</keyword>
<reference evidence="4 5" key="1">
    <citation type="submission" date="2020-06" db="EMBL/GenBank/DDBJ databases">
        <title>Actinomadura xiongansis sp. nov., isolated from soil of Baiyangdian.</title>
        <authorList>
            <person name="Zhang X."/>
        </authorList>
    </citation>
    <scope>NUCLEOTIDE SEQUENCE [LARGE SCALE GENOMIC DNA]</scope>
    <source>
        <strain evidence="4 5">HBUM206468</strain>
    </source>
</reference>
<gene>
    <name evidence="4" type="primary">dhaL</name>
    <name evidence="4" type="ORF">HKK74_03870</name>
</gene>
<comment type="caution">
    <text evidence="4">The sequence shown here is derived from an EMBL/GenBank/DDBJ whole genome shotgun (WGS) entry which is preliminary data.</text>
</comment>
<protein>
    <submittedName>
        <fullName evidence="4">Dihydroxyacetone kinase subunit L</fullName>
    </submittedName>
</protein>
<dbReference type="EMBL" id="JABVEC010000002">
    <property type="protein sequence ID" value="MBC6464635.1"/>
    <property type="molecule type" value="Genomic_DNA"/>
</dbReference>
<evidence type="ECO:0000259" key="3">
    <source>
        <dbReference type="PROSITE" id="PS51480"/>
    </source>
</evidence>
<evidence type="ECO:0000256" key="2">
    <source>
        <dbReference type="ARBA" id="ARBA00022777"/>
    </source>
</evidence>
<name>A0ABR7LJF4_9ACTN</name>
<dbReference type="GO" id="GO:0016301">
    <property type="term" value="F:kinase activity"/>
    <property type="evidence" value="ECO:0007669"/>
    <property type="project" value="UniProtKB-KW"/>
</dbReference>
<proteinExistence type="predicted"/>
<dbReference type="SMART" id="SM01120">
    <property type="entry name" value="Dak2"/>
    <property type="match status" value="1"/>
</dbReference>
<evidence type="ECO:0000313" key="5">
    <source>
        <dbReference type="Proteomes" id="UP000805614"/>
    </source>
</evidence>
<dbReference type="Pfam" id="PF02734">
    <property type="entry name" value="Dak2"/>
    <property type="match status" value="1"/>
</dbReference>
<dbReference type="NCBIfam" id="TIGR02365">
    <property type="entry name" value="dha_L_ycgS"/>
    <property type="match status" value="1"/>
</dbReference>
<evidence type="ECO:0000256" key="1">
    <source>
        <dbReference type="ARBA" id="ARBA00022679"/>
    </source>
</evidence>
<accession>A0ABR7LJF4</accession>
<dbReference type="PANTHER" id="PTHR28629">
    <property type="entry name" value="TRIOKINASE/FMN CYCLASE"/>
    <property type="match status" value="1"/>
</dbReference>
<sequence length="211" mass="20984">MDAAFFAGWLRRAAELIEADSERLTRLDAAIGDGDHGLNLNRGFSAAVAALPALPDDTVPGKVLIAAGRAIVSKTGGASGPLYGGALRAAGKALGDAPDVDEAALGAALRAALDGIQGLGQAAMGDKTMVDALAPAVDAYEQALRRHGDPAACAEAAAEAAAHGAVATVPLQARKGRASYLGTRSIGHEDPGAASTVLLMRALADAAAGTR</sequence>
<dbReference type="PANTHER" id="PTHR28629:SF4">
    <property type="entry name" value="TRIOKINASE_FMN CYCLASE"/>
    <property type="match status" value="1"/>
</dbReference>
<dbReference type="PROSITE" id="PS51480">
    <property type="entry name" value="DHAL"/>
    <property type="match status" value="1"/>
</dbReference>
<dbReference type="Proteomes" id="UP000805614">
    <property type="component" value="Unassembled WGS sequence"/>
</dbReference>
<organism evidence="4 5">
    <name type="scientific">Actinomadura alba</name>
    <dbReference type="NCBI Taxonomy" id="406431"/>
    <lineage>
        <taxon>Bacteria</taxon>
        <taxon>Bacillati</taxon>
        <taxon>Actinomycetota</taxon>
        <taxon>Actinomycetes</taxon>
        <taxon>Streptosporangiales</taxon>
        <taxon>Thermomonosporaceae</taxon>
        <taxon>Actinomadura</taxon>
    </lineage>
</organism>
<evidence type="ECO:0000313" key="4">
    <source>
        <dbReference type="EMBL" id="MBC6464635.1"/>
    </source>
</evidence>
<keyword evidence="1" id="KW-0808">Transferase</keyword>
<keyword evidence="2 4" id="KW-0418">Kinase</keyword>
<feature type="domain" description="DhaL" evidence="3">
    <location>
        <begin position="4"/>
        <end position="205"/>
    </location>
</feature>
<dbReference type="SUPFAM" id="SSF101473">
    <property type="entry name" value="DhaL-like"/>
    <property type="match status" value="1"/>
</dbReference>
<dbReference type="Gene3D" id="1.25.40.340">
    <property type="match status" value="1"/>
</dbReference>
<dbReference type="InterPro" id="IPR050861">
    <property type="entry name" value="Dihydroxyacetone_Kinase"/>
</dbReference>
<dbReference type="RefSeq" id="WP_187241645.1">
    <property type="nucleotide sequence ID" value="NZ_BAAAOK010000042.1"/>
</dbReference>
<dbReference type="InterPro" id="IPR004007">
    <property type="entry name" value="DhaL_dom"/>
</dbReference>